<comment type="caution">
    <text evidence="2">The sequence shown here is derived from an EMBL/GenBank/DDBJ whole genome shotgun (WGS) entry which is preliminary data.</text>
</comment>
<protein>
    <recommendedName>
        <fullName evidence="3">Tryptophan synthase beta chain-like PALP domain-containing protein</fullName>
    </recommendedName>
</protein>
<reference evidence="2" key="1">
    <citation type="journal article" date="2015" name="Nature">
        <title>Complex archaea that bridge the gap between prokaryotes and eukaryotes.</title>
        <authorList>
            <person name="Spang A."/>
            <person name="Saw J.H."/>
            <person name="Jorgensen S.L."/>
            <person name="Zaremba-Niedzwiedzka K."/>
            <person name="Martijn J."/>
            <person name="Lind A.E."/>
            <person name="van Eijk R."/>
            <person name="Schleper C."/>
            <person name="Guy L."/>
            <person name="Ettema T.J."/>
        </authorList>
    </citation>
    <scope>NUCLEOTIDE SEQUENCE</scope>
</reference>
<evidence type="ECO:0000313" key="2">
    <source>
        <dbReference type="EMBL" id="KKL15561.1"/>
    </source>
</evidence>
<feature type="coiled-coil region" evidence="1">
    <location>
        <begin position="1"/>
        <end position="28"/>
    </location>
</feature>
<gene>
    <name evidence="2" type="ORF">LCGC14_2504370</name>
</gene>
<dbReference type="EMBL" id="LAZR01040021">
    <property type="protein sequence ID" value="KKL15561.1"/>
    <property type="molecule type" value="Genomic_DNA"/>
</dbReference>
<name>A0A0F9DCP2_9ZZZZ</name>
<proteinExistence type="predicted"/>
<evidence type="ECO:0008006" key="3">
    <source>
        <dbReference type="Google" id="ProtNLM"/>
    </source>
</evidence>
<keyword evidence="1" id="KW-0175">Coiled coil</keyword>
<accession>A0A0F9DCP2</accession>
<evidence type="ECO:0000256" key="1">
    <source>
        <dbReference type="SAM" id="Coils"/>
    </source>
</evidence>
<organism evidence="2">
    <name type="scientific">marine sediment metagenome</name>
    <dbReference type="NCBI Taxonomy" id="412755"/>
    <lineage>
        <taxon>unclassified sequences</taxon>
        <taxon>metagenomes</taxon>
        <taxon>ecological metagenomes</taxon>
    </lineage>
</organism>
<sequence>MELQRIDEREYENRLEICEEELKFYDKSIEFKLNFIEYKLDQFAQGTKITVFDDSVLCGGTKSRFLLNVLESESEKTNLRKYNEYIYISSPYGGAQIALVIAIRQINFMRELGTPKRAAIFVNIKGENAPFVRIVESFIKNKPESDWIQIFYKNDPDSAALDYQMLKPTERIILNSGFDYEESLKEIQKLGNRIIEEKGTFNEVWVATGSGTLIRGLQRSKGLGKKFFAVAVTGGIPVIREEGAEVEGILHEPPFKDPAKFPPPFLSATRYDAKVWQYVKDRKYKGNILLWNVM</sequence>
<dbReference type="AlphaFoldDB" id="A0A0F9DCP2"/>